<evidence type="ECO:0000259" key="3">
    <source>
        <dbReference type="PROSITE" id="PS50011"/>
    </source>
</evidence>
<gene>
    <name evidence="4" type="ORF">Tsubulata_011623</name>
</gene>
<keyword evidence="5" id="KW-1185">Reference proteome</keyword>
<dbReference type="PROSITE" id="PS50011">
    <property type="entry name" value="PROTEIN_KINASE_DOM"/>
    <property type="match status" value="2"/>
</dbReference>
<dbReference type="OrthoDB" id="851683at2759"/>
<evidence type="ECO:0000313" key="5">
    <source>
        <dbReference type="Proteomes" id="UP001141552"/>
    </source>
</evidence>
<sequence>MKLNCNTGHSLLMTLYHREVRLPTNDSSQENFIGNFQFGKVYRGICKGRDLVVKIWEKDNPFYRVLPGDNERRVADEATLYRYFRTHNISHPNLPEMFTFYLDSSLGQLAMLYEMKPLDTLHNLLQKGSLSWPKRINIAIGIASALEFLHQIEDPLNPPYLLCNLCASHIMIDKDYKPVIYDFSMISGGILTDRTELTNHYVDGCHGYIDPVGARPGAWSEKCDVFSFGVVLLGLITNNVYTEEDFTSGKPSVHEWAWGEYRQQQSHSSKHNISLVHSNIESEPLFYSRDGIKLTNLAMRCVEYDPLKRPTMKQVVSYLLKLQIVQGHGNSLGIDQIPRGNHATGLAKKLSGFSRVMLKRSDLQPMLSCLNEESGVVRSGRSCPSWIYSKILSLYGQHPSPFIFWESKLFKSHTSLKFHPDVHKAIQVFSYEDISALTEGFSEDNIIGEFQFGKVFRGKTVGKEVTVKIWKLPEFTRITCEYERRPWDELVLLQHPKFLSHPNMPKLVGYCFEGKQLAVVYDLKAWDTMYNLMVKDNFTWLQRIKVGLGLAVLLNFLQCAEPHRIQYFVRNLCAAHIILDQDGFPKLLDFGMLAGGILTDRRFFKFHKPREAGCLSYYIFSVPSERGCDESAFGEILLSLISKRIFVNEERPYEWAEEEYKARLSVPGSSKSQCSLVNQSFMTARGFNPGDGIKISKLAMECMDFDASRGPTMKKVVKRLMKLHAVQNYGDELGVKEMLS</sequence>
<accession>A0A9Q0JP12</accession>
<evidence type="ECO:0000313" key="4">
    <source>
        <dbReference type="EMBL" id="KAJ4847892.1"/>
    </source>
</evidence>
<name>A0A9Q0JP12_9ROSI</name>
<dbReference type="InterPro" id="IPR000719">
    <property type="entry name" value="Prot_kinase_dom"/>
</dbReference>
<protein>
    <recommendedName>
        <fullName evidence="3">Protein kinase domain-containing protein</fullName>
    </recommendedName>
</protein>
<organism evidence="4 5">
    <name type="scientific">Turnera subulata</name>
    <dbReference type="NCBI Taxonomy" id="218843"/>
    <lineage>
        <taxon>Eukaryota</taxon>
        <taxon>Viridiplantae</taxon>
        <taxon>Streptophyta</taxon>
        <taxon>Embryophyta</taxon>
        <taxon>Tracheophyta</taxon>
        <taxon>Spermatophyta</taxon>
        <taxon>Magnoliopsida</taxon>
        <taxon>eudicotyledons</taxon>
        <taxon>Gunneridae</taxon>
        <taxon>Pentapetalae</taxon>
        <taxon>rosids</taxon>
        <taxon>fabids</taxon>
        <taxon>Malpighiales</taxon>
        <taxon>Passifloraceae</taxon>
        <taxon>Turnera</taxon>
    </lineage>
</organism>
<dbReference type="PANTHER" id="PTHR27001:SF931">
    <property type="entry name" value="OS11G0664100 PROTEIN"/>
    <property type="match status" value="1"/>
</dbReference>
<dbReference type="GO" id="GO:0005886">
    <property type="term" value="C:plasma membrane"/>
    <property type="evidence" value="ECO:0007669"/>
    <property type="project" value="TreeGrafter"/>
</dbReference>
<proteinExistence type="predicted"/>
<dbReference type="AlphaFoldDB" id="A0A9Q0JP12"/>
<evidence type="ECO:0000256" key="2">
    <source>
        <dbReference type="ARBA" id="ARBA00022840"/>
    </source>
</evidence>
<dbReference type="Gene3D" id="3.30.200.20">
    <property type="entry name" value="Phosphorylase Kinase, domain 1"/>
    <property type="match status" value="2"/>
</dbReference>
<dbReference type="Pfam" id="PF07714">
    <property type="entry name" value="PK_Tyr_Ser-Thr"/>
    <property type="match status" value="2"/>
</dbReference>
<dbReference type="Gene3D" id="1.10.510.10">
    <property type="entry name" value="Transferase(Phosphotransferase) domain 1"/>
    <property type="match status" value="2"/>
</dbReference>
<dbReference type="GO" id="GO:0005524">
    <property type="term" value="F:ATP binding"/>
    <property type="evidence" value="ECO:0007669"/>
    <property type="project" value="UniProtKB-KW"/>
</dbReference>
<dbReference type="PANTHER" id="PTHR27001">
    <property type="entry name" value="OS01G0253100 PROTEIN"/>
    <property type="match status" value="1"/>
</dbReference>
<feature type="domain" description="Protein kinase" evidence="3">
    <location>
        <begin position="441"/>
        <end position="727"/>
    </location>
</feature>
<keyword evidence="2" id="KW-0067">ATP-binding</keyword>
<dbReference type="SUPFAM" id="SSF56112">
    <property type="entry name" value="Protein kinase-like (PK-like)"/>
    <property type="match status" value="2"/>
</dbReference>
<dbReference type="GO" id="GO:0004672">
    <property type="term" value="F:protein kinase activity"/>
    <property type="evidence" value="ECO:0007669"/>
    <property type="project" value="InterPro"/>
</dbReference>
<dbReference type="InterPro" id="IPR011009">
    <property type="entry name" value="Kinase-like_dom_sf"/>
</dbReference>
<dbReference type="EMBL" id="JAKUCV010001066">
    <property type="protein sequence ID" value="KAJ4847892.1"/>
    <property type="molecule type" value="Genomic_DNA"/>
</dbReference>
<comment type="caution">
    <text evidence="4">The sequence shown here is derived from an EMBL/GenBank/DDBJ whole genome shotgun (WGS) entry which is preliminary data.</text>
</comment>
<reference evidence="4" key="2">
    <citation type="journal article" date="2023" name="Plants (Basel)">
        <title>Annotation of the Turnera subulata (Passifloraceae) Draft Genome Reveals the S-Locus Evolved after the Divergence of Turneroideae from Passifloroideae in a Stepwise Manner.</title>
        <authorList>
            <person name="Henning P.M."/>
            <person name="Roalson E.H."/>
            <person name="Mir W."/>
            <person name="McCubbin A.G."/>
            <person name="Shore J.S."/>
        </authorList>
    </citation>
    <scope>NUCLEOTIDE SEQUENCE</scope>
    <source>
        <strain evidence="4">F60SS</strain>
    </source>
</reference>
<evidence type="ECO:0000256" key="1">
    <source>
        <dbReference type="ARBA" id="ARBA00022741"/>
    </source>
</evidence>
<reference evidence="4" key="1">
    <citation type="submission" date="2022-02" db="EMBL/GenBank/DDBJ databases">
        <authorList>
            <person name="Henning P.M."/>
            <person name="McCubbin A.G."/>
            <person name="Shore J.S."/>
        </authorList>
    </citation>
    <scope>NUCLEOTIDE SEQUENCE</scope>
    <source>
        <strain evidence="4">F60SS</strain>
        <tissue evidence="4">Leaves</tissue>
    </source>
</reference>
<dbReference type="Proteomes" id="UP001141552">
    <property type="component" value="Unassembled WGS sequence"/>
</dbReference>
<dbReference type="InterPro" id="IPR001245">
    <property type="entry name" value="Ser-Thr/Tyr_kinase_cat_dom"/>
</dbReference>
<keyword evidence="1" id="KW-0547">Nucleotide-binding</keyword>
<feature type="domain" description="Protein kinase" evidence="3">
    <location>
        <begin position="27"/>
        <end position="319"/>
    </location>
</feature>